<protein>
    <recommendedName>
        <fullName evidence="5">Damage-inducible protein DinB</fullName>
    </recommendedName>
</protein>
<dbReference type="InterPro" id="IPR034660">
    <property type="entry name" value="DinB/YfiT-like"/>
</dbReference>
<comment type="similarity">
    <text evidence="1">Belongs to the DinB family.</text>
</comment>
<keyword evidence="4" id="KW-1185">Reference proteome</keyword>
<dbReference type="Proteomes" id="UP001165460">
    <property type="component" value="Unassembled WGS sequence"/>
</dbReference>
<evidence type="ECO:0000256" key="2">
    <source>
        <dbReference type="ARBA" id="ARBA00022723"/>
    </source>
</evidence>
<dbReference type="EMBL" id="JALGBH010000001">
    <property type="protein sequence ID" value="MCJ0741142.1"/>
    <property type="molecule type" value="Genomic_DNA"/>
</dbReference>
<dbReference type="SUPFAM" id="SSF109854">
    <property type="entry name" value="DinB/YfiT-like putative metalloenzymes"/>
    <property type="match status" value="1"/>
</dbReference>
<organism evidence="3 4">
    <name type="scientific">Pedobacter montanisoli</name>
    <dbReference type="NCBI Taxonomy" id="2923277"/>
    <lineage>
        <taxon>Bacteria</taxon>
        <taxon>Pseudomonadati</taxon>
        <taxon>Bacteroidota</taxon>
        <taxon>Sphingobacteriia</taxon>
        <taxon>Sphingobacteriales</taxon>
        <taxon>Sphingobacteriaceae</taxon>
        <taxon>Pedobacter</taxon>
    </lineage>
</organism>
<reference evidence="3" key="1">
    <citation type="submission" date="2022-03" db="EMBL/GenBank/DDBJ databases">
        <authorList>
            <person name="Woo C.Y."/>
        </authorList>
    </citation>
    <scope>NUCLEOTIDE SEQUENCE</scope>
    <source>
        <strain evidence="3">CYS-01</strain>
    </source>
</reference>
<evidence type="ECO:0000313" key="4">
    <source>
        <dbReference type="Proteomes" id="UP001165460"/>
    </source>
</evidence>
<evidence type="ECO:0008006" key="5">
    <source>
        <dbReference type="Google" id="ProtNLM"/>
    </source>
</evidence>
<evidence type="ECO:0000256" key="1">
    <source>
        <dbReference type="ARBA" id="ARBA00008635"/>
    </source>
</evidence>
<dbReference type="PANTHER" id="PTHR37302">
    <property type="entry name" value="SLR1116 PROTEIN"/>
    <property type="match status" value="1"/>
</dbReference>
<proteinExistence type="inferred from homology"/>
<keyword evidence="2" id="KW-0479">Metal-binding</keyword>
<dbReference type="Pfam" id="PF05163">
    <property type="entry name" value="DinB"/>
    <property type="match status" value="1"/>
</dbReference>
<dbReference type="InterPro" id="IPR007837">
    <property type="entry name" value="DinB"/>
</dbReference>
<gene>
    <name evidence="3" type="ORF">MMF97_00375</name>
</gene>
<sequence length="147" mass="17136">MLAEFIKYTYLADQVMIKALAEANFSIEKANRLFSHVLTSQHIWAKRILFQTPTLGVWEMLEPTDFAKYSEENFKMLNEIITHVSLDKVIDYTNSSGQSFSNRVSDILLHVCNHCTYHRAQIASMLKENQVQPPTTDYIFFKRQNLL</sequence>
<name>A0ABS9ZSB7_9SPHI</name>
<dbReference type="Gene3D" id="1.20.120.450">
    <property type="entry name" value="dinb family like domain"/>
    <property type="match status" value="1"/>
</dbReference>
<dbReference type="RefSeq" id="WP_243357506.1">
    <property type="nucleotide sequence ID" value="NZ_JALGBH010000001.1"/>
</dbReference>
<dbReference type="PANTHER" id="PTHR37302:SF3">
    <property type="entry name" value="DAMAGE-INDUCIBLE PROTEIN DINB"/>
    <property type="match status" value="1"/>
</dbReference>
<accession>A0ABS9ZSB7</accession>
<evidence type="ECO:0000313" key="3">
    <source>
        <dbReference type="EMBL" id="MCJ0741142.1"/>
    </source>
</evidence>
<comment type="caution">
    <text evidence="3">The sequence shown here is derived from an EMBL/GenBank/DDBJ whole genome shotgun (WGS) entry which is preliminary data.</text>
</comment>